<evidence type="ECO:0000313" key="1">
    <source>
        <dbReference type="EMBL" id="ARP98747.1"/>
    </source>
</evidence>
<keyword evidence="2" id="KW-1185">Reference proteome</keyword>
<dbReference type="Proteomes" id="UP000194137">
    <property type="component" value="Chromosome"/>
</dbReference>
<dbReference type="OrthoDB" id="7375391at2"/>
<reference evidence="1 2" key="1">
    <citation type="submission" date="2017-05" db="EMBL/GenBank/DDBJ databases">
        <title>Full genome sequence of Pseudorhodoplanes sinuspersici.</title>
        <authorList>
            <person name="Dastgheib S.M.M."/>
            <person name="Shavandi M."/>
            <person name="Tirandaz H."/>
        </authorList>
    </citation>
    <scope>NUCLEOTIDE SEQUENCE [LARGE SCALE GENOMIC DNA]</scope>
    <source>
        <strain evidence="1 2">RIPI110</strain>
    </source>
</reference>
<dbReference type="PROSITE" id="PS51257">
    <property type="entry name" value="PROKAR_LIPOPROTEIN"/>
    <property type="match status" value="1"/>
</dbReference>
<dbReference type="AlphaFoldDB" id="A0A1W6ZNC2"/>
<name>A0A1W6ZNC2_9HYPH</name>
<organism evidence="1 2">
    <name type="scientific">Pseudorhodoplanes sinuspersici</name>
    <dbReference type="NCBI Taxonomy" id="1235591"/>
    <lineage>
        <taxon>Bacteria</taxon>
        <taxon>Pseudomonadati</taxon>
        <taxon>Pseudomonadota</taxon>
        <taxon>Alphaproteobacteria</taxon>
        <taxon>Hyphomicrobiales</taxon>
        <taxon>Pseudorhodoplanes</taxon>
    </lineage>
</organism>
<dbReference type="EMBL" id="CP021112">
    <property type="protein sequence ID" value="ARP98747.1"/>
    <property type="molecule type" value="Genomic_DNA"/>
</dbReference>
<accession>A0A1W6ZNC2</accession>
<proteinExistence type="predicted"/>
<evidence type="ECO:0000313" key="2">
    <source>
        <dbReference type="Proteomes" id="UP000194137"/>
    </source>
</evidence>
<dbReference type="RefSeq" id="WP_120265425.1">
    <property type="nucleotide sequence ID" value="NZ_CP021112.1"/>
</dbReference>
<protein>
    <submittedName>
        <fullName evidence="1">Uncharacterized protein</fullName>
    </submittedName>
</protein>
<gene>
    <name evidence="1" type="ORF">CAK95_06405</name>
</gene>
<dbReference type="KEGG" id="psin:CAK95_06405"/>
<sequence>MRTLQISLTGLAIACVVMSAAFISRKNLNDAVTSSSASHARDNIHPSWHETRWPFLMDQWGLGRAFNCTARDCGTEINVYVRAKIGFCNCTTGVADDEEIDRIGDVELISARYAGDAPGNDVAVADMKGRSRRYRITGTNAGQVLGGQVLGGQVLGGQVLVVAFSRKCDVMVATAVAGSGHTAPPEALVLQFLNGDVITGWATRDLGA</sequence>